<comment type="caution">
    <text evidence="2">The sequence shown here is derived from an EMBL/GenBank/DDBJ whole genome shotgun (WGS) entry which is preliminary data.</text>
</comment>
<organism evidence="2 3">
    <name type="scientific">Novosphingobium pentaromativorans US6-1</name>
    <dbReference type="NCBI Taxonomy" id="1088721"/>
    <lineage>
        <taxon>Bacteria</taxon>
        <taxon>Pseudomonadati</taxon>
        <taxon>Pseudomonadota</taxon>
        <taxon>Alphaproteobacteria</taxon>
        <taxon>Sphingomonadales</taxon>
        <taxon>Sphingomonadaceae</taxon>
        <taxon>Novosphingobium</taxon>
    </lineage>
</organism>
<dbReference type="EMBL" id="AGFM01000007">
    <property type="protein sequence ID" value="EHJ62624.1"/>
    <property type="molecule type" value="Genomic_DNA"/>
</dbReference>
<evidence type="ECO:0000259" key="1">
    <source>
        <dbReference type="Pfam" id="PF01738"/>
    </source>
</evidence>
<accession>G6E7Y1</accession>
<dbReference type="Gene3D" id="3.40.50.1820">
    <property type="entry name" value="alpha/beta hydrolase"/>
    <property type="match status" value="1"/>
</dbReference>
<dbReference type="PANTHER" id="PTHR22946">
    <property type="entry name" value="DIENELACTONE HYDROLASE DOMAIN-CONTAINING PROTEIN-RELATED"/>
    <property type="match status" value="1"/>
</dbReference>
<dbReference type="Pfam" id="PF01738">
    <property type="entry name" value="DLH"/>
    <property type="match status" value="1"/>
</dbReference>
<dbReference type="GO" id="GO:0016787">
    <property type="term" value="F:hydrolase activity"/>
    <property type="evidence" value="ECO:0007669"/>
    <property type="project" value="InterPro"/>
</dbReference>
<dbReference type="InterPro" id="IPR002925">
    <property type="entry name" value="Dienelactn_hydro"/>
</dbReference>
<evidence type="ECO:0000313" key="3">
    <source>
        <dbReference type="Proteomes" id="UP000004030"/>
    </source>
</evidence>
<dbReference type="SUPFAM" id="SSF53474">
    <property type="entry name" value="alpha/beta-Hydrolases"/>
    <property type="match status" value="1"/>
</dbReference>
<evidence type="ECO:0000313" key="2">
    <source>
        <dbReference type="EMBL" id="EHJ62624.1"/>
    </source>
</evidence>
<name>G6E7Y1_9SPHN</name>
<sequence length="237" mass="25914">MRELTPIDYQHDGVTMHGLLALPDGPGPHPAIMVMYSALGMDDLVRNRTREFADMGYVALATDIYGDQDDPFFTLQGNPQLLRDRVLAGYHVLCHMSEVDKNRIAAIGYCFGGQCVLELARSGADVRAVVSFHGLLKTGLPARPGAVKAGILVLTGALDPYAPLSDVAIFQQEMIDAKADWHLTVYGNGKHAFTERDIMERADPSKVQMDGLAYDPLLDKLSWSQALAFIDALISKP</sequence>
<dbReference type="PATRIC" id="fig|1088721.3.peg.445"/>
<dbReference type="Proteomes" id="UP000004030">
    <property type="component" value="Unassembled WGS sequence"/>
</dbReference>
<dbReference type="PANTHER" id="PTHR22946:SF0">
    <property type="entry name" value="DIENELACTONE HYDROLASE DOMAIN-CONTAINING PROTEIN"/>
    <property type="match status" value="1"/>
</dbReference>
<protein>
    <recommendedName>
        <fullName evidence="1">Dienelactone hydrolase domain-containing protein</fullName>
    </recommendedName>
</protein>
<dbReference type="RefSeq" id="WP_007011369.1">
    <property type="nucleotide sequence ID" value="NZ_AGFM01000007.1"/>
</dbReference>
<dbReference type="InterPro" id="IPR050261">
    <property type="entry name" value="FrsA_esterase"/>
</dbReference>
<proteinExistence type="predicted"/>
<dbReference type="AlphaFoldDB" id="G6E7Y1"/>
<keyword evidence="3" id="KW-1185">Reference proteome</keyword>
<feature type="domain" description="Dienelactone hydrolase" evidence="1">
    <location>
        <begin position="16"/>
        <end position="230"/>
    </location>
</feature>
<gene>
    <name evidence="2" type="ORF">NSU_0452</name>
</gene>
<dbReference type="eggNOG" id="COG0412">
    <property type="taxonomic scope" value="Bacteria"/>
</dbReference>
<reference evidence="2 3" key="1">
    <citation type="journal article" date="2012" name="J. Bacteriol.">
        <title>Genome sequence of benzo(a)pyrene-degrading bacterium Novosphingobium pentaromativorans US6-1.</title>
        <authorList>
            <person name="Luo Y.R."/>
            <person name="Kang S.G."/>
            <person name="Kim S.J."/>
            <person name="Kim M.R."/>
            <person name="Li N."/>
            <person name="Lee J.H."/>
            <person name="Kwon K.K."/>
        </authorList>
    </citation>
    <scope>NUCLEOTIDE SEQUENCE [LARGE SCALE GENOMIC DNA]</scope>
    <source>
        <strain evidence="2 3">US6-1</strain>
    </source>
</reference>
<dbReference type="InterPro" id="IPR029058">
    <property type="entry name" value="AB_hydrolase_fold"/>
</dbReference>